<dbReference type="PANTHER" id="PTHR30290">
    <property type="entry name" value="PERIPLASMIC BINDING COMPONENT OF ABC TRANSPORTER"/>
    <property type="match status" value="1"/>
</dbReference>
<dbReference type="Gene3D" id="3.10.105.10">
    <property type="entry name" value="Dipeptide-binding Protein, Domain 3"/>
    <property type="match status" value="1"/>
</dbReference>
<keyword evidence="3" id="KW-0732">Signal</keyword>
<dbReference type="CDD" id="cd00995">
    <property type="entry name" value="PBP2_NikA_DppA_OppA_like"/>
    <property type="match status" value="1"/>
</dbReference>
<dbReference type="InterPro" id="IPR000914">
    <property type="entry name" value="SBP_5_dom"/>
</dbReference>
<evidence type="ECO:0000313" key="5">
    <source>
        <dbReference type="EMBL" id="VAW25608.1"/>
    </source>
</evidence>
<evidence type="ECO:0000256" key="3">
    <source>
        <dbReference type="ARBA" id="ARBA00022729"/>
    </source>
</evidence>
<dbReference type="GO" id="GO:0015833">
    <property type="term" value="P:peptide transport"/>
    <property type="evidence" value="ECO:0007669"/>
    <property type="project" value="TreeGrafter"/>
</dbReference>
<gene>
    <name evidence="5" type="ORF">MNBD_BACTEROID04-834</name>
</gene>
<dbReference type="Pfam" id="PF00496">
    <property type="entry name" value="SBP_bac_5"/>
    <property type="match status" value="1"/>
</dbReference>
<dbReference type="InterPro" id="IPR039424">
    <property type="entry name" value="SBP_5"/>
</dbReference>
<evidence type="ECO:0000256" key="1">
    <source>
        <dbReference type="ARBA" id="ARBA00005695"/>
    </source>
</evidence>
<dbReference type="AlphaFoldDB" id="A0A3B0U5J8"/>
<dbReference type="GO" id="GO:1904680">
    <property type="term" value="F:peptide transmembrane transporter activity"/>
    <property type="evidence" value="ECO:0007669"/>
    <property type="project" value="TreeGrafter"/>
</dbReference>
<protein>
    <recommendedName>
        <fullName evidence="4">Solute-binding protein family 5 domain-containing protein</fullName>
    </recommendedName>
</protein>
<dbReference type="Gene3D" id="3.40.190.10">
    <property type="entry name" value="Periplasmic binding protein-like II"/>
    <property type="match status" value="1"/>
</dbReference>
<feature type="domain" description="Solute-binding protein family 5" evidence="4">
    <location>
        <begin position="8"/>
        <end position="268"/>
    </location>
</feature>
<reference evidence="5" key="1">
    <citation type="submission" date="2018-06" db="EMBL/GenBank/DDBJ databases">
        <authorList>
            <person name="Zhirakovskaya E."/>
        </authorList>
    </citation>
    <scope>NUCLEOTIDE SEQUENCE</scope>
</reference>
<evidence type="ECO:0000256" key="2">
    <source>
        <dbReference type="ARBA" id="ARBA00022448"/>
    </source>
</evidence>
<proteinExistence type="inferred from homology"/>
<comment type="similarity">
    <text evidence="1">Belongs to the bacterial solute-binding protein 5 family.</text>
</comment>
<dbReference type="EMBL" id="UOER01000463">
    <property type="protein sequence ID" value="VAW25608.1"/>
    <property type="molecule type" value="Genomic_DNA"/>
</dbReference>
<organism evidence="5">
    <name type="scientific">hydrothermal vent metagenome</name>
    <dbReference type="NCBI Taxonomy" id="652676"/>
    <lineage>
        <taxon>unclassified sequences</taxon>
        <taxon>metagenomes</taxon>
        <taxon>ecological metagenomes</taxon>
    </lineage>
</organism>
<sequence>QKIDSEQFGFSKYNVEPVGSGPYKIANLKKDNAGIPKYYDFVPFKKFTLDGPYITNIRMRFYSNTDALLKAFEDGEVESINSISPKIAENLNIQGYRVERTPLPRVFGVFFNQNQAKIFTNKIVRQALNKAVDKKKIVNDVLYGYATVINSPVPPGTLGYKGPAKEAEFISSKERVAYAKKLLEDDGWKFDEEKKVMIKKTKKETSELSFSISTSEIPELKEVANALKEEWEKIGARVEVKIFEIGSLNQNVIRPRKYDILLFGEIIGRGSDLFAFWHSSQRLDPGLNIALYANITVDKLLEDARKITDIDKRVAKYEAFQNEIASDMPAIFLYSPDFIYVLPKKIKGVELSNATTPSERFLNVANWYIETNRVWKIFVKDPTTNK</sequence>
<keyword evidence="2" id="KW-0813">Transport</keyword>
<evidence type="ECO:0000259" key="4">
    <source>
        <dbReference type="Pfam" id="PF00496"/>
    </source>
</evidence>
<feature type="non-terminal residue" evidence="5">
    <location>
        <position position="1"/>
    </location>
</feature>
<dbReference type="SUPFAM" id="SSF53850">
    <property type="entry name" value="Periplasmic binding protein-like II"/>
    <property type="match status" value="1"/>
</dbReference>
<accession>A0A3B0U5J8</accession>
<name>A0A3B0U5J8_9ZZZZ</name>
<dbReference type="PANTHER" id="PTHR30290:SF9">
    <property type="entry name" value="OLIGOPEPTIDE-BINDING PROTEIN APPA"/>
    <property type="match status" value="1"/>
</dbReference>